<evidence type="ECO:0000259" key="1">
    <source>
        <dbReference type="Pfam" id="PF00931"/>
    </source>
</evidence>
<name>A0AAD5J5D5_ACENE</name>
<feature type="domain" description="NB-ARC" evidence="1">
    <location>
        <begin position="29"/>
        <end position="95"/>
    </location>
</feature>
<dbReference type="EMBL" id="JAJSOW010000100">
    <property type="protein sequence ID" value="KAI9185817.1"/>
    <property type="molecule type" value="Genomic_DNA"/>
</dbReference>
<dbReference type="Proteomes" id="UP001064489">
    <property type="component" value="Chromosome 3"/>
</dbReference>
<proteinExistence type="predicted"/>
<accession>A0AAD5J5D5</accession>
<dbReference type="AlphaFoldDB" id="A0AAD5J5D5"/>
<reference evidence="2" key="2">
    <citation type="submission" date="2023-02" db="EMBL/GenBank/DDBJ databases">
        <authorList>
            <person name="Swenson N.G."/>
            <person name="Wegrzyn J.L."/>
            <person name="Mcevoy S.L."/>
        </authorList>
    </citation>
    <scope>NUCLEOTIDE SEQUENCE</scope>
    <source>
        <strain evidence="2">91603</strain>
        <tissue evidence="2">Leaf</tissue>
    </source>
</reference>
<evidence type="ECO:0000313" key="3">
    <source>
        <dbReference type="Proteomes" id="UP001064489"/>
    </source>
</evidence>
<evidence type="ECO:0000313" key="2">
    <source>
        <dbReference type="EMBL" id="KAI9185817.1"/>
    </source>
</evidence>
<organism evidence="2 3">
    <name type="scientific">Acer negundo</name>
    <name type="common">Box elder</name>
    <dbReference type="NCBI Taxonomy" id="4023"/>
    <lineage>
        <taxon>Eukaryota</taxon>
        <taxon>Viridiplantae</taxon>
        <taxon>Streptophyta</taxon>
        <taxon>Embryophyta</taxon>
        <taxon>Tracheophyta</taxon>
        <taxon>Spermatophyta</taxon>
        <taxon>Magnoliopsida</taxon>
        <taxon>eudicotyledons</taxon>
        <taxon>Gunneridae</taxon>
        <taxon>Pentapetalae</taxon>
        <taxon>rosids</taxon>
        <taxon>malvids</taxon>
        <taxon>Sapindales</taxon>
        <taxon>Sapindaceae</taxon>
        <taxon>Hippocastanoideae</taxon>
        <taxon>Acereae</taxon>
        <taxon>Acer</taxon>
    </lineage>
</organism>
<dbReference type="SUPFAM" id="SSF52540">
    <property type="entry name" value="P-loop containing nucleoside triphosphate hydrolases"/>
    <property type="match status" value="1"/>
</dbReference>
<dbReference type="InterPro" id="IPR027417">
    <property type="entry name" value="P-loop_NTPase"/>
</dbReference>
<protein>
    <recommendedName>
        <fullName evidence="1">NB-ARC domain-containing protein</fullName>
    </recommendedName>
</protein>
<sequence>MSQIQRSSSIGRLERRKEDIITGLKLDAKIVFVGDAGMGKTWMAREIIDHEDLWYETLWVYVTEKHDIDLFCKDIARQLFQSCSIAEEWEYEEENSKEEKETAFKVFNN</sequence>
<dbReference type="InterPro" id="IPR002182">
    <property type="entry name" value="NB-ARC"/>
</dbReference>
<gene>
    <name evidence="2" type="ORF">LWI28_011009</name>
</gene>
<keyword evidence="3" id="KW-1185">Reference proteome</keyword>
<dbReference type="GO" id="GO:0043531">
    <property type="term" value="F:ADP binding"/>
    <property type="evidence" value="ECO:0007669"/>
    <property type="project" value="InterPro"/>
</dbReference>
<dbReference type="Pfam" id="PF00931">
    <property type="entry name" value="NB-ARC"/>
    <property type="match status" value="1"/>
</dbReference>
<dbReference type="Gene3D" id="3.40.50.300">
    <property type="entry name" value="P-loop containing nucleotide triphosphate hydrolases"/>
    <property type="match status" value="1"/>
</dbReference>
<comment type="caution">
    <text evidence="2">The sequence shown here is derived from an EMBL/GenBank/DDBJ whole genome shotgun (WGS) entry which is preliminary data.</text>
</comment>
<reference evidence="2" key="1">
    <citation type="journal article" date="2022" name="Plant J.">
        <title>Strategies of tolerance reflected in two North American maple genomes.</title>
        <authorList>
            <person name="McEvoy S.L."/>
            <person name="Sezen U.U."/>
            <person name="Trouern-Trend A."/>
            <person name="McMahon S.M."/>
            <person name="Schaberg P.G."/>
            <person name="Yang J."/>
            <person name="Wegrzyn J.L."/>
            <person name="Swenson N.G."/>
        </authorList>
    </citation>
    <scope>NUCLEOTIDE SEQUENCE</scope>
    <source>
        <strain evidence="2">91603</strain>
    </source>
</reference>